<comment type="caution">
    <text evidence="3">The sequence shown here is derived from an EMBL/GenBank/DDBJ whole genome shotgun (WGS) entry which is preliminary data.</text>
</comment>
<dbReference type="EMBL" id="MNAD01000538">
    <property type="protein sequence ID" value="OJT12031.1"/>
    <property type="molecule type" value="Genomic_DNA"/>
</dbReference>
<evidence type="ECO:0000313" key="2">
    <source>
        <dbReference type="EMBL" id="OJT12031.1"/>
    </source>
</evidence>
<dbReference type="OrthoDB" id="2747809at2759"/>
<organism evidence="3 5">
    <name type="scientific">Trametes pubescens</name>
    <name type="common">White-rot fungus</name>
    <dbReference type="NCBI Taxonomy" id="154538"/>
    <lineage>
        <taxon>Eukaryota</taxon>
        <taxon>Fungi</taxon>
        <taxon>Dikarya</taxon>
        <taxon>Basidiomycota</taxon>
        <taxon>Agaricomycotina</taxon>
        <taxon>Agaricomycetes</taxon>
        <taxon>Polyporales</taxon>
        <taxon>Polyporaceae</taxon>
        <taxon>Trametes</taxon>
    </lineage>
</organism>
<feature type="compositionally biased region" description="Basic and acidic residues" evidence="1">
    <location>
        <begin position="1"/>
        <end position="10"/>
    </location>
</feature>
<name>A0A1M2W239_TRAPU</name>
<feature type="compositionally biased region" description="Polar residues" evidence="1">
    <location>
        <begin position="46"/>
        <end position="68"/>
    </location>
</feature>
<evidence type="ECO:0000313" key="3">
    <source>
        <dbReference type="EMBL" id="OJT13929.1"/>
    </source>
</evidence>
<evidence type="ECO:0000313" key="5">
    <source>
        <dbReference type="Proteomes" id="UP000184267"/>
    </source>
</evidence>
<reference evidence="3 5" key="1">
    <citation type="submission" date="2016-10" db="EMBL/GenBank/DDBJ databases">
        <title>Genome sequence of the basidiomycete white-rot fungus Trametes pubescens.</title>
        <authorList>
            <person name="Makela M.R."/>
            <person name="Granchi Z."/>
            <person name="Peng M."/>
            <person name="De Vries R.P."/>
            <person name="Grigoriev I."/>
            <person name="Riley R."/>
            <person name="Hilden K."/>
        </authorList>
    </citation>
    <scope>NUCLEOTIDE SEQUENCE [LARGE SCALE GENOMIC DNA]</scope>
    <source>
        <strain evidence="3 5">FBCC735</strain>
    </source>
</reference>
<dbReference type="Proteomes" id="UP000184267">
    <property type="component" value="Unassembled WGS sequence"/>
</dbReference>
<accession>A0A1M2W239</accession>
<gene>
    <name evidence="2" type="ORF">TRAPUB_11441</name>
    <name evidence="4" type="ORF">TRAPUB_9512</name>
    <name evidence="3" type="ORF">TRAPUB_9517</name>
</gene>
<protein>
    <submittedName>
        <fullName evidence="3">Uncharacterized protein</fullName>
    </submittedName>
</protein>
<sequence length="365" mass="40337">MATGDSRDKGQTPSSTSESSRRKHSSVGAKHSDANERPDVAASAQLLPTNISVNAGASNKSTSSQESATADAESVASSVTLPDQRTAENNLTVDPKSVRQVGAKTKRAPSPEWPISPFGMEYSDELLERVRSLSNMTDAPSNRYGLTQLPRTSKWGPRDDKLDDVLCHDGRPLVTFLIGEVETASFFNEVDQPQKFVRVAVKPMFHADVATGHRIIRTLSANIKKGICCCLLPLVAYPDFVMFLAEELQIGILEAGKRQTRRVKSSRNTVPYEFTHVYDASERYGPKTVMRKLSAKAIGYRDLVLMECKIVRFRADSETGKAQYFLTEWGSWRVRFDIVSVCRLHESGDDVESESSSESDNVPVV</sequence>
<keyword evidence="5" id="KW-1185">Reference proteome</keyword>
<dbReference type="AlphaFoldDB" id="A0A1M2W239"/>
<proteinExistence type="predicted"/>
<dbReference type="EMBL" id="MNAD01000349">
    <property type="protein sequence ID" value="OJT13929.1"/>
    <property type="molecule type" value="Genomic_DNA"/>
</dbReference>
<feature type="compositionally biased region" description="Polar residues" evidence="1">
    <location>
        <begin position="75"/>
        <end position="90"/>
    </location>
</feature>
<dbReference type="OMA" id="PKHEMAR"/>
<evidence type="ECO:0000313" key="4">
    <source>
        <dbReference type="EMBL" id="OJT13942.1"/>
    </source>
</evidence>
<feature type="compositionally biased region" description="Basic and acidic residues" evidence="1">
    <location>
        <begin position="30"/>
        <end position="39"/>
    </location>
</feature>
<dbReference type="EMBL" id="MNAD01000348">
    <property type="protein sequence ID" value="OJT13942.1"/>
    <property type="molecule type" value="Genomic_DNA"/>
</dbReference>
<feature type="region of interest" description="Disordered" evidence="1">
    <location>
        <begin position="1"/>
        <end position="90"/>
    </location>
</feature>
<evidence type="ECO:0000256" key="1">
    <source>
        <dbReference type="SAM" id="MobiDB-lite"/>
    </source>
</evidence>